<dbReference type="EMBL" id="MN739583">
    <property type="protein sequence ID" value="QHT14453.1"/>
    <property type="molecule type" value="Genomic_DNA"/>
</dbReference>
<sequence>MTEFDGIKEHLESTWTNGARQLYEEEGLKSVDIHTNHFAVGRLTEEMYDHLAGLRVARGPLYLSSTLNYLAIRIIKLLVHIGDFAGRLRFGLDTNVLGIGI</sequence>
<organism evidence="1">
    <name type="scientific">viral metagenome</name>
    <dbReference type="NCBI Taxonomy" id="1070528"/>
    <lineage>
        <taxon>unclassified sequences</taxon>
        <taxon>metagenomes</taxon>
        <taxon>organismal metagenomes</taxon>
    </lineage>
</organism>
<reference evidence="1" key="1">
    <citation type="journal article" date="2020" name="Nature">
        <title>Giant virus diversity and host interactions through global metagenomics.</title>
        <authorList>
            <person name="Schulz F."/>
            <person name="Roux S."/>
            <person name="Paez-Espino D."/>
            <person name="Jungbluth S."/>
            <person name="Walsh D.A."/>
            <person name="Denef V.J."/>
            <person name="McMahon K.D."/>
            <person name="Konstantinidis K.T."/>
            <person name="Eloe-Fadrosh E.A."/>
            <person name="Kyrpides N.C."/>
            <person name="Woyke T."/>
        </authorList>
    </citation>
    <scope>NUCLEOTIDE SEQUENCE</scope>
    <source>
        <strain evidence="1">GVMAG-M-3300023174-137</strain>
    </source>
</reference>
<proteinExistence type="predicted"/>
<accession>A0A6C0DDE1</accession>
<dbReference type="AlphaFoldDB" id="A0A6C0DDE1"/>
<evidence type="ECO:0000313" key="1">
    <source>
        <dbReference type="EMBL" id="QHT14453.1"/>
    </source>
</evidence>
<protein>
    <submittedName>
        <fullName evidence="1">Uncharacterized protein</fullName>
    </submittedName>
</protein>
<name>A0A6C0DDE1_9ZZZZ</name>